<dbReference type="GO" id="GO:0005634">
    <property type="term" value="C:nucleus"/>
    <property type="evidence" value="ECO:0007669"/>
    <property type="project" value="UniProtKB-SubCell"/>
</dbReference>
<keyword evidence="4" id="KW-0238">DNA-binding</keyword>
<feature type="domain" description="Myb-like" evidence="9">
    <location>
        <begin position="9"/>
        <end position="61"/>
    </location>
</feature>
<evidence type="ECO:0000256" key="5">
    <source>
        <dbReference type="ARBA" id="ARBA00023163"/>
    </source>
</evidence>
<evidence type="ECO:0000256" key="7">
    <source>
        <dbReference type="ARBA" id="ARBA00062314"/>
    </source>
</evidence>
<feature type="domain" description="Myb-like" evidence="9">
    <location>
        <begin position="62"/>
        <end position="112"/>
    </location>
</feature>
<evidence type="ECO:0000256" key="6">
    <source>
        <dbReference type="ARBA" id="ARBA00023242"/>
    </source>
</evidence>
<dbReference type="PROSITE" id="PS51294">
    <property type="entry name" value="HTH_MYB"/>
    <property type="match status" value="2"/>
</dbReference>
<dbReference type="InterPro" id="IPR017930">
    <property type="entry name" value="Myb_dom"/>
</dbReference>
<dbReference type="SMART" id="SM00717">
    <property type="entry name" value="SANT"/>
    <property type="match status" value="2"/>
</dbReference>
<gene>
    <name evidence="12" type="primary">LOC101493758</name>
</gene>
<dbReference type="GO" id="GO:0051707">
    <property type="term" value="P:response to other organism"/>
    <property type="evidence" value="ECO:0007669"/>
    <property type="project" value="UniProtKB-ARBA"/>
</dbReference>
<reference evidence="11" key="1">
    <citation type="journal article" date="2013" name="Nat. Biotechnol.">
        <title>Draft genome sequence of chickpea (Cicer arietinum) provides a resource for trait improvement.</title>
        <authorList>
            <person name="Varshney R.K."/>
            <person name="Song C."/>
            <person name="Saxena R.K."/>
            <person name="Azam S."/>
            <person name="Yu S."/>
            <person name="Sharpe A.G."/>
            <person name="Cannon S."/>
            <person name="Baek J."/>
            <person name="Rosen B.D."/>
            <person name="Tar'an B."/>
            <person name="Millan T."/>
            <person name="Zhang X."/>
            <person name="Ramsay L.D."/>
            <person name="Iwata A."/>
            <person name="Wang Y."/>
            <person name="Nelson W."/>
            <person name="Farmer A.D."/>
            <person name="Gaur P.M."/>
            <person name="Soderlund C."/>
            <person name="Penmetsa R.V."/>
            <person name="Xu C."/>
            <person name="Bharti A.K."/>
            <person name="He W."/>
            <person name="Winter P."/>
            <person name="Zhao S."/>
            <person name="Hane J.K."/>
            <person name="Carrasquilla-Garcia N."/>
            <person name="Condie J.A."/>
            <person name="Upadhyaya H.D."/>
            <person name="Luo M.C."/>
            <person name="Thudi M."/>
            <person name="Gowda C.L."/>
            <person name="Singh N.P."/>
            <person name="Lichtenzveig J."/>
            <person name="Gali K.K."/>
            <person name="Rubio J."/>
            <person name="Nadarajan N."/>
            <person name="Dolezel J."/>
            <person name="Bansal K.C."/>
            <person name="Xu X."/>
            <person name="Edwards D."/>
            <person name="Zhang G."/>
            <person name="Kahl G."/>
            <person name="Gil J."/>
            <person name="Singh K.B."/>
            <person name="Datta S.K."/>
            <person name="Jackson S.A."/>
            <person name="Wang J."/>
            <person name="Cook D.R."/>
        </authorList>
    </citation>
    <scope>NUCLEOTIDE SEQUENCE [LARGE SCALE GENOMIC DNA]</scope>
    <source>
        <strain evidence="11">cv. CDC Frontier</strain>
    </source>
</reference>
<keyword evidence="3" id="KW-0805">Transcription regulation</keyword>
<feature type="domain" description="HTH myb-type" evidence="10">
    <location>
        <begin position="62"/>
        <end position="116"/>
    </location>
</feature>
<reference evidence="12" key="2">
    <citation type="submission" date="2025-08" db="UniProtKB">
        <authorList>
            <consortium name="RefSeq"/>
        </authorList>
    </citation>
    <scope>IDENTIFICATION</scope>
    <source>
        <tissue evidence="12">Etiolated seedlings</tissue>
    </source>
</reference>
<dbReference type="Proteomes" id="UP000087171">
    <property type="component" value="Chromosome Ca6"/>
</dbReference>
<dbReference type="Pfam" id="PF00249">
    <property type="entry name" value="Myb_DNA-binding"/>
    <property type="match status" value="2"/>
</dbReference>
<dbReference type="PaxDb" id="3827-XP_004503862.1"/>
<feature type="domain" description="HTH myb-type" evidence="10">
    <location>
        <begin position="9"/>
        <end position="61"/>
    </location>
</feature>
<dbReference type="CDD" id="cd00167">
    <property type="entry name" value="SANT"/>
    <property type="match status" value="2"/>
</dbReference>
<dbReference type="eggNOG" id="KOG0048">
    <property type="taxonomic scope" value="Eukaryota"/>
</dbReference>
<protein>
    <submittedName>
        <fullName evidence="12">Myb-related protein 308-like</fullName>
    </submittedName>
</protein>
<dbReference type="AlphaFoldDB" id="A0A1S2YF20"/>
<dbReference type="KEGG" id="cam:101493758"/>
<dbReference type="SUPFAM" id="SSF46689">
    <property type="entry name" value="Homeodomain-like"/>
    <property type="match status" value="1"/>
</dbReference>
<dbReference type="FunFam" id="1.10.10.60:FF:000394">
    <property type="entry name" value="MYB transcription factor"/>
    <property type="match status" value="1"/>
</dbReference>
<name>A0A1S2YF20_CICAR</name>
<keyword evidence="11" id="KW-1185">Reference proteome</keyword>
<proteinExistence type="predicted"/>
<keyword evidence="2" id="KW-0677">Repeat</keyword>
<comment type="subunit">
    <text evidence="7">Can form complexes with MYC2, MYC3 or MYC4.</text>
</comment>
<accession>A0A1S2YF20</accession>
<dbReference type="PROSITE" id="PS50090">
    <property type="entry name" value="MYB_LIKE"/>
    <property type="match status" value="2"/>
</dbReference>
<dbReference type="FunFam" id="1.10.10.60:FF:000001">
    <property type="entry name" value="MYB-related transcription factor"/>
    <property type="match status" value="1"/>
</dbReference>
<dbReference type="InterPro" id="IPR015495">
    <property type="entry name" value="Myb_TF_plants"/>
</dbReference>
<evidence type="ECO:0000313" key="12">
    <source>
        <dbReference type="RefSeq" id="XP_004503863.1"/>
    </source>
</evidence>
<evidence type="ECO:0000313" key="11">
    <source>
        <dbReference type="Proteomes" id="UP000087171"/>
    </source>
</evidence>
<evidence type="ECO:0000256" key="3">
    <source>
        <dbReference type="ARBA" id="ARBA00023015"/>
    </source>
</evidence>
<comment type="subcellular location">
    <subcellularLocation>
        <location evidence="1">Nucleus</location>
    </subcellularLocation>
</comment>
<dbReference type="GeneID" id="101493758"/>
<keyword evidence="6" id="KW-0539">Nucleus</keyword>
<organism evidence="11 12">
    <name type="scientific">Cicer arietinum</name>
    <name type="common">Chickpea</name>
    <name type="synonym">Garbanzo</name>
    <dbReference type="NCBI Taxonomy" id="3827"/>
    <lineage>
        <taxon>Eukaryota</taxon>
        <taxon>Viridiplantae</taxon>
        <taxon>Streptophyta</taxon>
        <taxon>Embryophyta</taxon>
        <taxon>Tracheophyta</taxon>
        <taxon>Spermatophyta</taxon>
        <taxon>Magnoliopsida</taxon>
        <taxon>eudicotyledons</taxon>
        <taxon>Gunneridae</taxon>
        <taxon>Pentapetalae</taxon>
        <taxon>rosids</taxon>
        <taxon>fabids</taxon>
        <taxon>Fabales</taxon>
        <taxon>Fabaceae</taxon>
        <taxon>Papilionoideae</taxon>
        <taxon>50 kb inversion clade</taxon>
        <taxon>NPAAA clade</taxon>
        <taxon>Hologalegina</taxon>
        <taxon>IRL clade</taxon>
        <taxon>Cicereae</taxon>
        <taxon>Cicer</taxon>
    </lineage>
</organism>
<evidence type="ECO:0000256" key="8">
    <source>
        <dbReference type="SAM" id="MobiDB-lite"/>
    </source>
</evidence>
<dbReference type="InterPro" id="IPR009057">
    <property type="entry name" value="Homeodomain-like_sf"/>
</dbReference>
<dbReference type="RefSeq" id="XP_004503863.1">
    <property type="nucleotide sequence ID" value="XM_004503806.3"/>
</dbReference>
<dbReference type="OrthoDB" id="2143914at2759"/>
<evidence type="ECO:0000259" key="10">
    <source>
        <dbReference type="PROSITE" id="PS51294"/>
    </source>
</evidence>
<dbReference type="PANTHER" id="PTHR47994">
    <property type="entry name" value="F14D16.11-RELATED"/>
    <property type="match status" value="1"/>
</dbReference>
<keyword evidence="5" id="KW-0804">Transcription</keyword>
<evidence type="ECO:0000256" key="2">
    <source>
        <dbReference type="ARBA" id="ARBA00022737"/>
    </source>
</evidence>
<feature type="region of interest" description="Disordered" evidence="8">
    <location>
        <begin position="123"/>
        <end position="172"/>
    </location>
</feature>
<dbReference type="GO" id="GO:0000976">
    <property type="term" value="F:transcription cis-regulatory region binding"/>
    <property type="evidence" value="ECO:0007669"/>
    <property type="project" value="UniProtKB-ARBA"/>
</dbReference>
<dbReference type="GO" id="GO:0080090">
    <property type="term" value="P:regulation of primary metabolic process"/>
    <property type="evidence" value="ECO:0007669"/>
    <property type="project" value="UniProtKB-ARBA"/>
</dbReference>
<dbReference type="PANTHER" id="PTHR47994:SF5">
    <property type="entry name" value="F14D16.11-RELATED"/>
    <property type="match status" value="1"/>
</dbReference>
<evidence type="ECO:0000256" key="4">
    <source>
        <dbReference type="ARBA" id="ARBA00023125"/>
    </source>
</evidence>
<evidence type="ECO:0000259" key="9">
    <source>
        <dbReference type="PROSITE" id="PS50090"/>
    </source>
</evidence>
<dbReference type="Gene3D" id="1.10.10.60">
    <property type="entry name" value="Homeodomain-like"/>
    <property type="match status" value="2"/>
</dbReference>
<sequence>MGRSPCCEKDHTNKGAWSKEEDDRLTNYINIHGEGCWRSLPKAAGLLRCGKSCRLRWINYLRPDLKRGNFTPQEDELIISLHTFLGNKWSQIAARLPGRTDNEIKNYWNTHIKRKLFTRGIDPSTHKPLNGGSAAVVASSQPELPVVPTSNESSSSSSKKKKNNNKSEFELFSNNNMNREKVVVTDSGCVEESVSNSSSGVTIEEIAPYPPHINLELSLAPPSQQQQISLYSWQGGVCLCRHALGLHGNNHQLPCSCKKPITHPHGTPSATIQQPAPTGNDVFKFFGAGNFKF</sequence>
<dbReference type="InterPro" id="IPR001005">
    <property type="entry name" value="SANT/Myb"/>
</dbReference>
<evidence type="ECO:0000256" key="1">
    <source>
        <dbReference type="ARBA" id="ARBA00004123"/>
    </source>
</evidence>